<feature type="region of interest" description="Disordered" evidence="1">
    <location>
        <begin position="1007"/>
        <end position="1036"/>
    </location>
</feature>
<feature type="compositionally biased region" description="Polar residues" evidence="1">
    <location>
        <begin position="269"/>
        <end position="280"/>
    </location>
</feature>
<feature type="compositionally biased region" description="Polar residues" evidence="1">
    <location>
        <begin position="650"/>
        <end position="667"/>
    </location>
</feature>
<name>A0A1X2I279_9FUNG</name>
<feature type="compositionally biased region" description="Polar residues" evidence="1">
    <location>
        <begin position="675"/>
        <end position="694"/>
    </location>
</feature>
<gene>
    <name evidence="2" type="ORF">BCR42DRAFT_151528</name>
</gene>
<feature type="compositionally biased region" description="Low complexity" evidence="1">
    <location>
        <begin position="711"/>
        <end position="738"/>
    </location>
</feature>
<feature type="region of interest" description="Disordered" evidence="1">
    <location>
        <begin position="550"/>
        <end position="637"/>
    </location>
</feature>
<feature type="compositionally biased region" description="Low complexity" evidence="1">
    <location>
        <begin position="514"/>
        <end position="524"/>
    </location>
</feature>
<organism evidence="2 3">
    <name type="scientific">Absidia repens</name>
    <dbReference type="NCBI Taxonomy" id="90262"/>
    <lineage>
        <taxon>Eukaryota</taxon>
        <taxon>Fungi</taxon>
        <taxon>Fungi incertae sedis</taxon>
        <taxon>Mucoromycota</taxon>
        <taxon>Mucoromycotina</taxon>
        <taxon>Mucoromycetes</taxon>
        <taxon>Mucorales</taxon>
        <taxon>Cunninghamellaceae</taxon>
        <taxon>Absidia</taxon>
    </lineage>
</organism>
<proteinExistence type="predicted"/>
<dbReference type="AlphaFoldDB" id="A0A1X2I279"/>
<evidence type="ECO:0000313" key="2">
    <source>
        <dbReference type="EMBL" id="ORZ07653.1"/>
    </source>
</evidence>
<feature type="compositionally biased region" description="Low complexity" evidence="1">
    <location>
        <begin position="609"/>
        <end position="619"/>
    </location>
</feature>
<feature type="region of interest" description="Disordered" evidence="1">
    <location>
        <begin position="493"/>
        <end position="524"/>
    </location>
</feature>
<dbReference type="EMBL" id="MCGE01000034">
    <property type="protein sequence ID" value="ORZ07653.1"/>
    <property type="molecule type" value="Genomic_DNA"/>
</dbReference>
<feature type="region of interest" description="Disordered" evidence="1">
    <location>
        <begin position="650"/>
        <end position="745"/>
    </location>
</feature>
<feature type="region of interest" description="Disordered" evidence="1">
    <location>
        <begin position="909"/>
        <end position="970"/>
    </location>
</feature>
<evidence type="ECO:0000256" key="1">
    <source>
        <dbReference type="SAM" id="MobiDB-lite"/>
    </source>
</evidence>
<comment type="caution">
    <text evidence="2">The sequence shown here is derived from an EMBL/GenBank/DDBJ whole genome shotgun (WGS) entry which is preliminary data.</text>
</comment>
<feature type="compositionally biased region" description="Polar residues" evidence="1">
    <location>
        <begin position="494"/>
        <end position="513"/>
    </location>
</feature>
<feature type="compositionally biased region" description="Polar residues" evidence="1">
    <location>
        <begin position="192"/>
        <end position="203"/>
    </location>
</feature>
<feature type="compositionally biased region" description="Polar residues" evidence="1">
    <location>
        <begin position="230"/>
        <end position="243"/>
    </location>
</feature>
<protein>
    <submittedName>
        <fullName evidence="2">Uncharacterized protein</fullName>
    </submittedName>
</protein>
<feature type="region of interest" description="Disordered" evidence="1">
    <location>
        <begin position="855"/>
        <end position="875"/>
    </location>
</feature>
<feature type="compositionally biased region" description="Basic residues" evidence="1">
    <location>
        <begin position="762"/>
        <end position="776"/>
    </location>
</feature>
<evidence type="ECO:0000313" key="3">
    <source>
        <dbReference type="Proteomes" id="UP000193560"/>
    </source>
</evidence>
<dbReference type="OrthoDB" id="2283499at2759"/>
<feature type="compositionally biased region" description="Basic residues" evidence="1">
    <location>
        <begin position="557"/>
        <end position="567"/>
    </location>
</feature>
<feature type="region of interest" description="Disordered" evidence="1">
    <location>
        <begin position="192"/>
        <end position="280"/>
    </location>
</feature>
<dbReference type="Proteomes" id="UP000193560">
    <property type="component" value="Unassembled WGS sequence"/>
</dbReference>
<sequence>MTQYEAPILHNSQDMMQELFEEINGYLGDKDMPGLASHTSPELSPFNVSTEGEEDEHHFEHTQNDNITVLNQGEPAYQTQSLLQPAMFVESDEEDSSTDNGDTRDSIHIEHDQNEQTVCMCYKCKHDQVGQSGQQQSSENTNNDKSPAVSHLLQFKRRSKPTSSSFGGGVGNAKLAHIAGLVKQTLTSTPRDILPSTVTARNRPTNDRRHSALSNNSTSDKLDSQFIPLATSSSTTSRHSYNPSDEEEANHLPLTLSYNDNIHPEKDASFSNPINHNNSSPDASFDIDSCYQDKNGDWVTMASTSPGILASSMNWDSSINHNAPNQSEAGLYKEKDIDNTTQAATETTEVYMDSFPDEKQQLPEESLLMTRQLPFLTPIHRIGEPHSIVLRTKLARDVGSHEDRINAYNNAYSHCIMARTDMVPWIKKQYSKGPPNLVVEYTPKPKKSSKSLFGLFKRHSKQGDTLPSAALTATNSNTDLSKLSVSSARSSILTESTNPVSPQPSSMQSESYFQQDQQLHQHTTQHIYEAGSSSTNNEDMYLSPADTIGSKIDKTTLGHKPHEHHRTPSPSPSMSNGKKKSKSLASVAEPVSILKKSSSMANVADRPGSLLKKSSSMSSFADGESSPGYRNKSPASVSGFTEEDLIVSNLMKNRSPSPNPSMESRQPTTRHRSPSPISNVSMPANRNSNSNKRSQLLCPPQTRSPVHHQHPQQQRQRSRSVSPSPRRGPSQRSRSSSPLAAVPPPMRRSSLLLDEHYEPAPSHHHQHYGYHHRHHSSSSDYQRSPPPSAISTRQYTAPPPPTTDRRLSPRPYTNGNDRRHHRSNSHTNSSTTGFYHGNETPGRKIIHRARSIENYDHNSHGYAPPPPPAFMDDDTSAMMMDRHSARRGGSYRSASPLHYSDESSSYLLPLEQQPMPPAPRRGSSHRRIRSSSPMDQVILPPLQPTHHVRNNRERAPTHRRRRSMLDADNDTGPACNSYYYYDDPMGYEEDNEAYVSKKPASAAAAATAAAVTRGASHNNNTRRQQRRPQPPKNDPLHDLCAFFHHLPRHVLAKYLQDAGGDFYLAKDLCMEDIMANGI</sequence>
<reference evidence="2 3" key="1">
    <citation type="submission" date="2016-07" db="EMBL/GenBank/DDBJ databases">
        <title>Pervasive Adenine N6-methylation of Active Genes in Fungi.</title>
        <authorList>
            <consortium name="DOE Joint Genome Institute"/>
            <person name="Mondo S.J."/>
            <person name="Dannebaum R.O."/>
            <person name="Kuo R.C."/>
            <person name="Labutti K."/>
            <person name="Haridas S."/>
            <person name="Kuo A."/>
            <person name="Salamov A."/>
            <person name="Ahrendt S.R."/>
            <person name="Lipzen A."/>
            <person name="Sullivan W."/>
            <person name="Andreopoulos W.B."/>
            <person name="Clum A."/>
            <person name="Lindquist E."/>
            <person name="Daum C."/>
            <person name="Ramamoorthy G.K."/>
            <person name="Gryganskyi A."/>
            <person name="Culley D."/>
            <person name="Magnuson J.K."/>
            <person name="James T.Y."/>
            <person name="O'Malley M.A."/>
            <person name="Stajich J.E."/>
            <person name="Spatafora J.W."/>
            <person name="Visel A."/>
            <person name="Grigoriev I.V."/>
        </authorList>
    </citation>
    <scope>NUCLEOTIDE SEQUENCE [LARGE SCALE GENOMIC DNA]</scope>
    <source>
        <strain evidence="2 3">NRRL 1336</strain>
    </source>
</reference>
<accession>A0A1X2I279</accession>
<dbReference type="STRING" id="90262.A0A1X2I279"/>
<keyword evidence="3" id="KW-1185">Reference proteome</keyword>
<feature type="region of interest" description="Disordered" evidence="1">
    <location>
        <begin position="760"/>
        <end position="841"/>
    </location>
</feature>